<sequence length="218" mass="24068">MIKQSKRSVVGFFLKDVRIAASILALALFSSCQQSSTTSDKAMSATLAADSTVTQYYTMGASMPEFVKAVNEGDFQNFTLHVEDLGKTKEGNYGYDFYSYVYKGTDKPDYYPTDLIKQVPEREKYTLDVPTKFGPLVMTKDTLISFLKGLDASGTPAAKYDSVLFVPFRDDKQYVGVKLIAIQKGQMVKLQDLQGGTVLELKPCPPTCPPPPPALLKK</sequence>
<comment type="caution">
    <text evidence="1">The sequence shown here is derived from an EMBL/GenBank/DDBJ whole genome shotgun (WGS) entry which is preliminary data.</text>
</comment>
<evidence type="ECO:0000313" key="2">
    <source>
        <dbReference type="Proteomes" id="UP001560573"/>
    </source>
</evidence>
<dbReference type="Proteomes" id="UP001560573">
    <property type="component" value="Unassembled WGS sequence"/>
</dbReference>
<keyword evidence="2" id="KW-1185">Reference proteome</keyword>
<reference evidence="1 2" key="1">
    <citation type="submission" date="2023-07" db="EMBL/GenBank/DDBJ databases">
        <authorList>
            <person name="Lian W.-H."/>
        </authorList>
    </citation>
    <scope>NUCLEOTIDE SEQUENCE [LARGE SCALE GENOMIC DNA]</scope>
    <source>
        <strain evidence="1 2">SYSU DXS3180</strain>
    </source>
</reference>
<dbReference type="RefSeq" id="WP_369327325.1">
    <property type="nucleotide sequence ID" value="NZ_JAULBC010000001.1"/>
</dbReference>
<name>A0ABV3ZA28_9BACT</name>
<evidence type="ECO:0008006" key="3">
    <source>
        <dbReference type="Google" id="ProtNLM"/>
    </source>
</evidence>
<dbReference type="PROSITE" id="PS51257">
    <property type="entry name" value="PROKAR_LIPOPROTEIN"/>
    <property type="match status" value="1"/>
</dbReference>
<dbReference type="EMBL" id="JAULBC010000001">
    <property type="protein sequence ID" value="MEX6685936.1"/>
    <property type="molecule type" value="Genomic_DNA"/>
</dbReference>
<accession>A0ABV3ZA28</accession>
<evidence type="ECO:0000313" key="1">
    <source>
        <dbReference type="EMBL" id="MEX6685936.1"/>
    </source>
</evidence>
<proteinExistence type="predicted"/>
<gene>
    <name evidence="1" type="ORF">QTN47_00435</name>
</gene>
<organism evidence="1 2">
    <name type="scientific">Danxiaibacter flavus</name>
    <dbReference type="NCBI Taxonomy" id="3049108"/>
    <lineage>
        <taxon>Bacteria</taxon>
        <taxon>Pseudomonadati</taxon>
        <taxon>Bacteroidota</taxon>
        <taxon>Chitinophagia</taxon>
        <taxon>Chitinophagales</taxon>
        <taxon>Chitinophagaceae</taxon>
        <taxon>Danxiaibacter</taxon>
    </lineage>
</organism>
<protein>
    <recommendedName>
        <fullName evidence="3">Lipoprotein</fullName>
    </recommendedName>
</protein>